<comment type="caution">
    <text evidence="1">The sequence shown here is derived from an EMBL/GenBank/DDBJ whole genome shotgun (WGS) entry which is preliminary data.</text>
</comment>
<dbReference type="Proteomes" id="UP000195062">
    <property type="component" value="Unassembled WGS sequence"/>
</dbReference>
<gene>
    <name evidence="1" type="ORF">CMMCAS07_11905</name>
</gene>
<dbReference type="AlphaFoldDB" id="A0A251XIJ7"/>
<evidence type="ECO:0000313" key="2">
    <source>
        <dbReference type="Proteomes" id="UP000195062"/>
    </source>
</evidence>
<reference evidence="1 2" key="1">
    <citation type="submission" date="2016-08" db="EMBL/GenBank/DDBJ databases">
        <title>Genome sequence of Clavibacter michiganensis subsp. michiganensis strain CASJ007.</title>
        <authorList>
            <person name="Thapa S.P."/>
            <person name="Coaker G."/>
        </authorList>
    </citation>
    <scope>NUCLEOTIDE SEQUENCE [LARGE SCALE GENOMIC DNA]</scope>
    <source>
        <strain evidence="1">CASJ007</strain>
    </source>
</reference>
<sequence>MSGHVGHFPSLSSSCAGRVMWWRASTSAVFSRGSITRRYVSTEVPAASSRIQLTATRPPSSTTRSIA</sequence>
<proteinExistence type="predicted"/>
<accession>A0A251XIJ7</accession>
<dbReference type="EMBL" id="MDHH01000002">
    <property type="protein sequence ID" value="OUE02713.1"/>
    <property type="molecule type" value="Genomic_DNA"/>
</dbReference>
<organism evidence="1 2">
    <name type="scientific">Clavibacter michiganensis subsp. michiganensis</name>
    <dbReference type="NCBI Taxonomy" id="33013"/>
    <lineage>
        <taxon>Bacteria</taxon>
        <taxon>Bacillati</taxon>
        <taxon>Actinomycetota</taxon>
        <taxon>Actinomycetes</taxon>
        <taxon>Micrococcales</taxon>
        <taxon>Microbacteriaceae</taxon>
        <taxon>Clavibacter</taxon>
    </lineage>
</organism>
<protein>
    <submittedName>
        <fullName evidence="1">Uncharacterized protein</fullName>
    </submittedName>
</protein>
<name>A0A251XIJ7_CLAMM</name>
<evidence type="ECO:0000313" key="1">
    <source>
        <dbReference type="EMBL" id="OUE02713.1"/>
    </source>
</evidence>
<keyword evidence="2" id="KW-1185">Reference proteome</keyword>